<keyword evidence="5" id="KW-1185">Reference proteome</keyword>
<feature type="compositionally biased region" description="Basic and acidic residues" evidence="1">
    <location>
        <begin position="105"/>
        <end position="115"/>
    </location>
</feature>
<dbReference type="Pfam" id="PF11053">
    <property type="entry name" value="DNA_Packaging"/>
    <property type="match status" value="1"/>
</dbReference>
<evidence type="ECO:0000313" key="4">
    <source>
        <dbReference type="EMBL" id="AOV59099.1"/>
    </source>
</evidence>
<reference evidence="5 6" key="1">
    <citation type="journal article" date="2016" name="Virology">
        <title>The genomic content and context of auxiliary metabolic genes in marine cyanomyoviruses.</title>
        <authorList>
            <person name="Crummett L.T."/>
            <person name="Puxty R.J."/>
            <person name="Weihe C."/>
            <person name="Marston M.F."/>
            <person name="Martiny J.B."/>
        </authorList>
    </citation>
    <scope>NUCLEOTIDE SEQUENCE [LARGE SCALE GENOMIC DNA]</scope>
    <source>
        <strain evidence="2">0808SB25</strain>
        <strain evidence="3">0910TB04</strain>
        <strain evidence="4">1010CC42</strain>
    </source>
</reference>
<evidence type="ECO:0000313" key="3">
    <source>
        <dbReference type="EMBL" id="AOV58860.1"/>
    </source>
</evidence>
<feature type="compositionally biased region" description="Acidic residues" evidence="1">
    <location>
        <begin position="10"/>
        <end position="24"/>
    </location>
</feature>
<organism evidence="4 5">
    <name type="scientific">Synechococcus phage S-CAM3</name>
    <dbReference type="NCBI Taxonomy" id="1883366"/>
    <lineage>
        <taxon>Viruses</taxon>
        <taxon>Duplodnaviria</taxon>
        <taxon>Heunggongvirae</taxon>
        <taxon>Uroviricota</taxon>
        <taxon>Caudoviricetes</taxon>
        <taxon>Pantevenvirales</taxon>
        <taxon>Kyanoviridae</taxon>
        <taxon>Charybdisvirus</taxon>
        <taxon>Charybdisvirus scam3</taxon>
    </lineage>
</organism>
<accession>A0A1D8KKA8</accession>
<dbReference type="OrthoDB" id="20321at10239"/>
<evidence type="ECO:0000313" key="2">
    <source>
        <dbReference type="EMBL" id="AOV58621.1"/>
    </source>
</evidence>
<dbReference type="EMBL" id="KU686199">
    <property type="protein sequence ID" value="AOV59099.1"/>
    <property type="molecule type" value="Genomic_DNA"/>
</dbReference>
<gene>
    <name evidence="4" type="ORF">C421010_116</name>
    <name evidence="2" type="ORF">S250808_116</name>
    <name evidence="3" type="ORF">T040910_116</name>
</gene>
<protein>
    <submittedName>
        <fullName evidence="4">Terminase small subunit</fullName>
    </submittedName>
</protein>
<dbReference type="KEGG" id="vg:30306406"/>
<evidence type="ECO:0000313" key="6">
    <source>
        <dbReference type="Proteomes" id="UP000240804"/>
    </source>
</evidence>
<dbReference type="EMBL" id="KU686198">
    <property type="protein sequence ID" value="AOV58860.1"/>
    <property type="molecule type" value="Genomic_DNA"/>
</dbReference>
<dbReference type="GeneID" id="30306406"/>
<proteinExistence type="predicted"/>
<evidence type="ECO:0000256" key="1">
    <source>
        <dbReference type="SAM" id="MobiDB-lite"/>
    </source>
</evidence>
<dbReference type="EMBL" id="KU686197">
    <property type="protein sequence ID" value="AOV58621.1"/>
    <property type="molecule type" value="Genomic_DNA"/>
</dbReference>
<dbReference type="Gene3D" id="1.10.287.1060">
    <property type="entry name" value="ESAT-6-like"/>
    <property type="match status" value="1"/>
</dbReference>
<dbReference type="Proteomes" id="UP000204537">
    <property type="component" value="Segment"/>
</dbReference>
<name>A0A1D8KKA8_9CAUD</name>
<feature type="region of interest" description="Disordered" evidence="1">
    <location>
        <begin position="105"/>
        <end position="127"/>
    </location>
</feature>
<dbReference type="Proteomes" id="UP000240920">
    <property type="component" value="Segment"/>
</dbReference>
<dbReference type="RefSeq" id="YP_009321379.1">
    <property type="nucleotide sequence ID" value="NC_031906.1"/>
</dbReference>
<dbReference type="InterPro" id="IPR020342">
    <property type="entry name" value="Phage_T4_Gp16_DNA-pack"/>
</dbReference>
<sequence>MNEFEKNMEDIFDIEVESTDIETVEESKPSKPVPKKEDKDDPTKDYEYTRGQLYNLIDKGQEALNGALEVAQESGHPRAYEVAVNAMKQVADTTDKLIDLQKKMKDLESPTKRETNNTTNNLFVGSTADLQKMLKQINKKEDEGES</sequence>
<dbReference type="Proteomes" id="UP000240804">
    <property type="component" value="Segment"/>
</dbReference>
<evidence type="ECO:0000313" key="5">
    <source>
        <dbReference type="Proteomes" id="UP000204537"/>
    </source>
</evidence>
<feature type="compositionally biased region" description="Basic and acidic residues" evidence="1">
    <location>
        <begin position="25"/>
        <end position="47"/>
    </location>
</feature>
<feature type="region of interest" description="Disordered" evidence="1">
    <location>
        <begin position="1"/>
        <end position="47"/>
    </location>
</feature>